<dbReference type="Gene3D" id="3.30.200.20">
    <property type="entry name" value="Phosphorylase Kinase, domain 1"/>
    <property type="match status" value="1"/>
</dbReference>
<dbReference type="CDD" id="cd00200">
    <property type="entry name" value="WD40"/>
    <property type="match status" value="1"/>
</dbReference>
<protein>
    <submittedName>
        <fullName evidence="6">Serine/threonine protein kinase</fullName>
    </submittedName>
</protein>
<dbReference type="PROSITE" id="PS50294">
    <property type="entry name" value="WD_REPEATS_REGION"/>
    <property type="match status" value="5"/>
</dbReference>
<feature type="repeat" description="WD" evidence="3">
    <location>
        <begin position="472"/>
        <end position="513"/>
    </location>
</feature>
<keyword evidence="4" id="KW-0067">ATP-binding</keyword>
<feature type="domain" description="Protein kinase" evidence="5">
    <location>
        <begin position="10"/>
        <end position="272"/>
    </location>
</feature>
<reference evidence="6 7" key="1">
    <citation type="submission" date="2022-04" db="EMBL/GenBank/DDBJ databases">
        <title>Positive selection, recombination, and allopatry shape intraspecific diversity of widespread and dominant cyanobacteria.</title>
        <authorList>
            <person name="Wei J."/>
            <person name="Shu W."/>
            <person name="Hu C."/>
        </authorList>
    </citation>
    <scope>NUCLEOTIDE SEQUENCE [LARGE SCALE GENOMIC DNA]</scope>
    <source>
        <strain evidence="6 7">GB2-A5</strain>
    </source>
</reference>
<dbReference type="InterPro" id="IPR017441">
    <property type="entry name" value="Protein_kinase_ATP_BS"/>
</dbReference>
<dbReference type="InterPro" id="IPR020472">
    <property type="entry name" value="WD40_PAC1"/>
</dbReference>
<evidence type="ECO:0000313" key="7">
    <source>
        <dbReference type="Proteomes" id="UP001442494"/>
    </source>
</evidence>
<comment type="caution">
    <text evidence="6">The sequence shown here is derived from an EMBL/GenBank/DDBJ whole genome shotgun (WGS) entry which is preliminary data.</text>
</comment>
<gene>
    <name evidence="6" type="ORF">NDI37_14955</name>
</gene>
<feature type="repeat" description="WD" evidence="3">
    <location>
        <begin position="630"/>
        <end position="650"/>
    </location>
</feature>
<dbReference type="InterPro" id="IPR036322">
    <property type="entry name" value="WD40_repeat_dom_sf"/>
</dbReference>
<feature type="repeat" description="WD" evidence="3">
    <location>
        <begin position="651"/>
        <end position="685"/>
    </location>
</feature>
<dbReference type="RefSeq" id="WP_190419589.1">
    <property type="nucleotide sequence ID" value="NZ_JAMPKK010000032.1"/>
</dbReference>
<feature type="repeat" description="WD" evidence="3">
    <location>
        <begin position="388"/>
        <end position="429"/>
    </location>
</feature>
<dbReference type="InterPro" id="IPR015943">
    <property type="entry name" value="WD40/YVTN_repeat-like_dom_sf"/>
</dbReference>
<dbReference type="Proteomes" id="UP001442494">
    <property type="component" value="Unassembled WGS sequence"/>
</dbReference>
<keyword evidence="6" id="KW-0418">Kinase</keyword>
<dbReference type="PRINTS" id="PR00320">
    <property type="entry name" value="GPROTEINBRPT"/>
</dbReference>
<organism evidence="6 7">
    <name type="scientific">Funiculus sociatus GB2-A5</name>
    <dbReference type="NCBI Taxonomy" id="2933946"/>
    <lineage>
        <taxon>Bacteria</taxon>
        <taxon>Bacillati</taxon>
        <taxon>Cyanobacteriota</taxon>
        <taxon>Cyanophyceae</taxon>
        <taxon>Coleofasciculales</taxon>
        <taxon>Coleofasciculaceae</taxon>
        <taxon>Funiculus</taxon>
    </lineage>
</organism>
<evidence type="ECO:0000259" key="5">
    <source>
        <dbReference type="PROSITE" id="PS50011"/>
    </source>
</evidence>
<sequence>MLGKTLSGRYQIVKHLGGGGFGQTYLAEDKQLPGNPLCVVKQLKPKATDPGTLEVARRLFDREAQVLYKLGKHDRIPQLLAHFEEEQEFYLVQEFIEGDEVKQELPIGKQLPETEVAALLHEILKILEFVHQQDVIHRDIKPSNLIRRKQDGKIVLIDFGAVKQVSTQALASEGETTLTIAIGSPGYMANEQLGGKPRFSSDIYAVGILGIQAVTGLQPSQLPEDTQTCEIVWRDKAQVSRQVADILDTMVRYDFRQRYQTATEALEALQQLNELPTRHIIPDAIATGTLPTSPTRQQYTSFASQDTLPTEQPPAIATETLQSSKALISTYPRKPETVFSTFQNKAPLLIKIGAGFATALALSVGIYFFQKPNSLEDTAQKVALVNTLPGHAAGITSIALSPDDKILASGSLDQTIKIRNLRTKEIIYTLSEHTGYVYSVAISPDGQTLASGSADQTIKVWNLKTGKLLRTLSGHTGDVYSVAISRDGQTLVSGSKDKTIKVWNLKTGELVRTLIGTQLEEGVSDVAISPDGQTLSGSNIYDINVWNLVTGELRRTFGGHIEAVSAIAISRDSKILASSSPDGTAKLWNLETGELLNTFPHASRLPNGSLSGGVYAVAISPNGRILVSGSGGNENTIKLWNVRTGELIRTLEGHSKTIFALAISPNGQTIYSGSLDGTIKIWQSP</sequence>
<dbReference type="InterPro" id="IPR011009">
    <property type="entry name" value="Kinase-like_dom_sf"/>
</dbReference>
<dbReference type="Gene3D" id="1.10.510.10">
    <property type="entry name" value="Transferase(Phosphotransferase) domain 1"/>
    <property type="match status" value="1"/>
</dbReference>
<dbReference type="SUPFAM" id="SSF56112">
    <property type="entry name" value="Protein kinase-like (PK-like)"/>
    <property type="match status" value="1"/>
</dbReference>
<dbReference type="SMART" id="SM00320">
    <property type="entry name" value="WD40"/>
    <property type="match status" value="7"/>
</dbReference>
<dbReference type="PROSITE" id="PS00107">
    <property type="entry name" value="PROTEIN_KINASE_ATP"/>
    <property type="match status" value="1"/>
</dbReference>
<name>A0ABV0JQQ3_9CYAN</name>
<keyword evidence="7" id="KW-1185">Reference proteome</keyword>
<accession>A0ABV0JQQ3</accession>
<dbReference type="Gene3D" id="2.130.10.10">
    <property type="entry name" value="YVTN repeat-like/Quinoprotein amine dehydrogenase"/>
    <property type="match status" value="4"/>
</dbReference>
<proteinExistence type="predicted"/>
<dbReference type="CDD" id="cd14014">
    <property type="entry name" value="STKc_PknB_like"/>
    <property type="match status" value="1"/>
</dbReference>
<evidence type="ECO:0000256" key="1">
    <source>
        <dbReference type="ARBA" id="ARBA00022574"/>
    </source>
</evidence>
<dbReference type="PROSITE" id="PS50082">
    <property type="entry name" value="WD_REPEATS_2"/>
    <property type="match status" value="6"/>
</dbReference>
<dbReference type="InterPro" id="IPR000719">
    <property type="entry name" value="Prot_kinase_dom"/>
</dbReference>
<dbReference type="Pfam" id="PF00069">
    <property type="entry name" value="Pkinase"/>
    <property type="match status" value="1"/>
</dbReference>
<dbReference type="EMBL" id="JAMPKK010000032">
    <property type="protein sequence ID" value="MEP0865767.1"/>
    <property type="molecule type" value="Genomic_DNA"/>
</dbReference>
<dbReference type="InterPro" id="IPR019775">
    <property type="entry name" value="WD40_repeat_CS"/>
</dbReference>
<keyword evidence="6" id="KW-0723">Serine/threonine-protein kinase</keyword>
<dbReference type="InterPro" id="IPR050349">
    <property type="entry name" value="WD_LIS1/nudF_dynein_reg"/>
</dbReference>
<keyword evidence="2" id="KW-0677">Repeat</keyword>
<feature type="repeat" description="WD" evidence="3">
    <location>
        <begin position="557"/>
        <end position="598"/>
    </location>
</feature>
<dbReference type="InterPro" id="IPR001680">
    <property type="entry name" value="WD40_rpt"/>
</dbReference>
<evidence type="ECO:0000256" key="4">
    <source>
        <dbReference type="PROSITE-ProRule" id="PRU10141"/>
    </source>
</evidence>
<feature type="repeat" description="WD" evidence="3">
    <location>
        <begin position="430"/>
        <end position="471"/>
    </location>
</feature>
<dbReference type="GO" id="GO:0004674">
    <property type="term" value="F:protein serine/threonine kinase activity"/>
    <property type="evidence" value="ECO:0007669"/>
    <property type="project" value="UniProtKB-KW"/>
</dbReference>
<dbReference type="SMART" id="SM00220">
    <property type="entry name" value="S_TKc"/>
    <property type="match status" value="1"/>
</dbReference>
<dbReference type="SUPFAM" id="SSF50978">
    <property type="entry name" value="WD40 repeat-like"/>
    <property type="match status" value="1"/>
</dbReference>
<keyword evidence="6" id="KW-0808">Transferase</keyword>
<feature type="binding site" evidence="4">
    <location>
        <position position="41"/>
    </location>
    <ligand>
        <name>ATP</name>
        <dbReference type="ChEBI" id="CHEBI:30616"/>
    </ligand>
</feature>
<evidence type="ECO:0000256" key="3">
    <source>
        <dbReference type="PROSITE-ProRule" id="PRU00221"/>
    </source>
</evidence>
<keyword evidence="1 3" id="KW-0853">WD repeat</keyword>
<dbReference type="PROSITE" id="PS00678">
    <property type="entry name" value="WD_REPEATS_1"/>
    <property type="match status" value="3"/>
</dbReference>
<dbReference type="PANTHER" id="PTHR44129">
    <property type="entry name" value="WD REPEAT-CONTAINING PROTEIN POP1"/>
    <property type="match status" value="1"/>
</dbReference>
<keyword evidence="4" id="KW-0547">Nucleotide-binding</keyword>
<evidence type="ECO:0000256" key="2">
    <source>
        <dbReference type="ARBA" id="ARBA00022737"/>
    </source>
</evidence>
<dbReference type="PROSITE" id="PS50011">
    <property type="entry name" value="PROTEIN_KINASE_DOM"/>
    <property type="match status" value="1"/>
</dbReference>
<evidence type="ECO:0000313" key="6">
    <source>
        <dbReference type="EMBL" id="MEP0865767.1"/>
    </source>
</evidence>
<dbReference type="Pfam" id="PF00400">
    <property type="entry name" value="WD40"/>
    <property type="match status" value="7"/>
</dbReference>